<comment type="caution">
    <text evidence="2">The sequence shown here is derived from an EMBL/GenBank/DDBJ whole genome shotgun (WGS) entry which is preliminary data.</text>
</comment>
<dbReference type="Pfam" id="PF05016">
    <property type="entry name" value="ParE_toxin"/>
    <property type="match status" value="1"/>
</dbReference>
<sequence length="97" mass="11371">MAVRTSRAARADLEQIWLQGATTYGVSHAQRVLRRFDELFSLLDDFPGIGLTYPEFPPDIRYFPVRNYPFLIFFTRIRGGIRIVRILPDRANIPKRF</sequence>
<gene>
    <name evidence="2" type="ORF">LZD57_13345</name>
</gene>
<dbReference type="EMBL" id="JAJUWU010000013">
    <property type="protein sequence ID" value="MCE7028978.1"/>
    <property type="molecule type" value="Genomic_DNA"/>
</dbReference>
<dbReference type="InterPro" id="IPR007712">
    <property type="entry name" value="RelE/ParE_toxin"/>
</dbReference>
<keyword evidence="3" id="KW-1185">Reference proteome</keyword>
<evidence type="ECO:0000256" key="1">
    <source>
        <dbReference type="ARBA" id="ARBA00022649"/>
    </source>
</evidence>
<evidence type="ECO:0000313" key="2">
    <source>
        <dbReference type="EMBL" id="MCE7028978.1"/>
    </source>
</evidence>
<keyword evidence="1" id="KW-1277">Toxin-antitoxin system</keyword>
<proteinExistence type="predicted"/>
<reference evidence="2" key="1">
    <citation type="submission" date="2022-01" db="EMBL/GenBank/DDBJ databases">
        <title>Jiella avicenniae sp. nov., a novel endophytic bacterium isolated from bark of Avicennia marina.</title>
        <authorList>
            <person name="Tuo L."/>
        </authorList>
    </citation>
    <scope>NUCLEOTIDE SEQUENCE</scope>
    <source>
        <strain evidence="2">CBK1P-4</strain>
    </source>
</reference>
<dbReference type="InterPro" id="IPR035093">
    <property type="entry name" value="RelE/ParE_toxin_dom_sf"/>
</dbReference>
<evidence type="ECO:0000313" key="3">
    <source>
        <dbReference type="Proteomes" id="UP001139035"/>
    </source>
</evidence>
<organism evidence="2 3">
    <name type="scientific">Jiella avicenniae</name>
    <dbReference type="NCBI Taxonomy" id="2907202"/>
    <lineage>
        <taxon>Bacteria</taxon>
        <taxon>Pseudomonadati</taxon>
        <taxon>Pseudomonadota</taxon>
        <taxon>Alphaproteobacteria</taxon>
        <taxon>Hyphomicrobiales</taxon>
        <taxon>Aurantimonadaceae</taxon>
        <taxon>Jiella</taxon>
    </lineage>
</organism>
<dbReference type="Gene3D" id="3.30.2310.20">
    <property type="entry name" value="RelE-like"/>
    <property type="match status" value="1"/>
</dbReference>
<dbReference type="Proteomes" id="UP001139035">
    <property type="component" value="Unassembled WGS sequence"/>
</dbReference>
<name>A0A9X1TCE6_9HYPH</name>
<protein>
    <submittedName>
        <fullName evidence="2">Type II toxin-antitoxin system RelE/ParE family toxin</fullName>
    </submittedName>
</protein>
<accession>A0A9X1TCE6</accession>
<dbReference type="AlphaFoldDB" id="A0A9X1TCE6"/>
<dbReference type="RefSeq" id="WP_233719979.1">
    <property type="nucleotide sequence ID" value="NZ_JAJUWU010000013.1"/>
</dbReference>